<dbReference type="GeneID" id="25273729"/>
<reference evidence="2" key="2">
    <citation type="submission" date="2013-10" db="EMBL/GenBank/DDBJ databases">
        <authorList>
            <person name="Aslett M."/>
        </authorList>
    </citation>
    <scope>NUCLEOTIDE SEQUENCE [LARGE SCALE GENOMIC DNA]</scope>
    <source>
        <strain evidence="2">Houghton</strain>
    </source>
</reference>
<keyword evidence="3" id="KW-1185">Reference proteome</keyword>
<dbReference type="EMBL" id="HG671368">
    <property type="protein sequence ID" value="CDI80850.1"/>
    <property type="molecule type" value="Genomic_DNA"/>
</dbReference>
<evidence type="ECO:0000256" key="1">
    <source>
        <dbReference type="SAM" id="Phobius"/>
    </source>
</evidence>
<dbReference type="AlphaFoldDB" id="U6GL04"/>
<keyword evidence="1" id="KW-0812">Transmembrane</keyword>
<dbReference type="RefSeq" id="XP_013249248.1">
    <property type="nucleotide sequence ID" value="XM_013393794.1"/>
</dbReference>
<organism evidence="2 3">
    <name type="scientific">Eimeria acervulina</name>
    <name type="common">Coccidian parasite</name>
    <dbReference type="NCBI Taxonomy" id="5801"/>
    <lineage>
        <taxon>Eukaryota</taxon>
        <taxon>Sar</taxon>
        <taxon>Alveolata</taxon>
        <taxon>Apicomplexa</taxon>
        <taxon>Conoidasida</taxon>
        <taxon>Coccidia</taxon>
        <taxon>Eucoccidiorida</taxon>
        <taxon>Eimeriorina</taxon>
        <taxon>Eimeriidae</taxon>
        <taxon>Eimeria</taxon>
    </lineage>
</organism>
<sequence>MGFFIPALLLGGFGMSQHLATKELDDLMRESERPLFGFWWGVGLGAVFGFWLGINCSGLFERFSSISKAGRALFNFPADDTQQQQQQQQRH</sequence>
<evidence type="ECO:0000313" key="2">
    <source>
        <dbReference type="EMBL" id="CDI80850.1"/>
    </source>
</evidence>
<feature type="transmembrane region" description="Helical" evidence="1">
    <location>
        <begin position="37"/>
        <end position="60"/>
    </location>
</feature>
<accession>U6GL04</accession>
<name>U6GL04_EIMAC</name>
<dbReference type="Proteomes" id="UP000018050">
    <property type="component" value="Unassembled WGS sequence"/>
</dbReference>
<dbReference type="VEuPathDB" id="ToxoDB:EAH_00056590"/>
<evidence type="ECO:0008006" key="4">
    <source>
        <dbReference type="Google" id="ProtNLM"/>
    </source>
</evidence>
<dbReference type="OMA" id="ETTKSIW"/>
<proteinExistence type="predicted"/>
<keyword evidence="1" id="KW-1133">Transmembrane helix</keyword>
<evidence type="ECO:0000313" key="3">
    <source>
        <dbReference type="Proteomes" id="UP000018050"/>
    </source>
</evidence>
<keyword evidence="1" id="KW-0472">Membrane</keyword>
<gene>
    <name evidence="2" type="ORF">EAH_00056590</name>
</gene>
<protein>
    <recommendedName>
        <fullName evidence="4">Transmembrane protein</fullName>
    </recommendedName>
</protein>
<reference evidence="2" key="1">
    <citation type="submission" date="2013-10" db="EMBL/GenBank/DDBJ databases">
        <title>Genomic analysis of the causative agents of coccidiosis in chickens.</title>
        <authorList>
            <person name="Reid A.J."/>
            <person name="Blake D."/>
            <person name="Billington K."/>
            <person name="Browne H."/>
            <person name="Dunn M."/>
            <person name="Hung S."/>
            <person name="Kawahara F."/>
            <person name="Miranda-Saavedra D."/>
            <person name="Mourier T."/>
            <person name="Nagra H."/>
            <person name="Otto T.D."/>
            <person name="Rawlings N."/>
            <person name="Sanchez A."/>
            <person name="Sanders M."/>
            <person name="Subramaniam C."/>
            <person name="Tay Y."/>
            <person name="Dear P."/>
            <person name="Doerig C."/>
            <person name="Gruber A."/>
            <person name="Parkinson J."/>
            <person name="Shirley M."/>
            <person name="Wan K.L."/>
            <person name="Berriman M."/>
            <person name="Tomley F."/>
            <person name="Pain A."/>
        </authorList>
    </citation>
    <scope>NUCLEOTIDE SEQUENCE [LARGE SCALE GENOMIC DNA]</scope>
    <source>
        <strain evidence="2">Houghton</strain>
    </source>
</reference>
<dbReference type="OrthoDB" id="370288at2759"/>